<evidence type="ECO:0000259" key="5">
    <source>
        <dbReference type="PROSITE" id="PS50949"/>
    </source>
</evidence>
<name>A0A831TG02_9BACT</name>
<comment type="caution">
    <text evidence="6">The sequence shown here is derived from an EMBL/GenBank/DDBJ whole genome shotgun (WGS) entry which is preliminary data.</text>
</comment>
<proteinExistence type="predicted"/>
<dbReference type="GO" id="GO:0003677">
    <property type="term" value="F:DNA binding"/>
    <property type="evidence" value="ECO:0007669"/>
    <property type="project" value="UniProtKB-KW"/>
</dbReference>
<dbReference type="GO" id="GO:0045892">
    <property type="term" value="P:negative regulation of DNA-templated transcription"/>
    <property type="evidence" value="ECO:0007669"/>
    <property type="project" value="TreeGrafter"/>
</dbReference>
<dbReference type="EMBL" id="DSIY01000189">
    <property type="protein sequence ID" value="HEG91340.1"/>
    <property type="molecule type" value="Genomic_DNA"/>
</dbReference>
<gene>
    <name evidence="6" type="ORF">ENP34_07850</name>
</gene>
<dbReference type="SUPFAM" id="SSF64288">
    <property type="entry name" value="Chorismate lyase-like"/>
    <property type="match status" value="1"/>
</dbReference>
<keyword evidence="1" id="KW-0805">Transcription regulation</keyword>
<dbReference type="AlphaFoldDB" id="A0A831TG02"/>
<dbReference type="SMART" id="SM00866">
    <property type="entry name" value="UTRA"/>
    <property type="match status" value="1"/>
</dbReference>
<keyword evidence="3" id="KW-0804">Transcription</keyword>
<evidence type="ECO:0000256" key="1">
    <source>
        <dbReference type="ARBA" id="ARBA00023015"/>
    </source>
</evidence>
<dbReference type="Pfam" id="PF07702">
    <property type="entry name" value="UTRA"/>
    <property type="match status" value="1"/>
</dbReference>
<dbReference type="PANTHER" id="PTHR44846:SF1">
    <property type="entry name" value="MANNOSYL-D-GLYCERATE TRANSPORT_METABOLISM SYSTEM REPRESSOR MNGR-RELATED"/>
    <property type="match status" value="1"/>
</dbReference>
<dbReference type="FunFam" id="1.10.10.10:FF:000079">
    <property type="entry name" value="GntR family transcriptional regulator"/>
    <property type="match status" value="1"/>
</dbReference>
<evidence type="ECO:0000256" key="3">
    <source>
        <dbReference type="ARBA" id="ARBA00023163"/>
    </source>
</evidence>
<evidence type="ECO:0000256" key="2">
    <source>
        <dbReference type="ARBA" id="ARBA00023125"/>
    </source>
</evidence>
<accession>A0A831TG02</accession>
<dbReference type="GO" id="GO:0003700">
    <property type="term" value="F:DNA-binding transcription factor activity"/>
    <property type="evidence" value="ECO:0007669"/>
    <property type="project" value="InterPro"/>
</dbReference>
<dbReference type="InterPro" id="IPR011663">
    <property type="entry name" value="UTRA"/>
</dbReference>
<reference evidence="6" key="1">
    <citation type="journal article" date="2020" name="mSystems">
        <title>Genome- and Community-Level Interaction Insights into Carbon Utilization and Element Cycling Functions of Hydrothermarchaeota in Hydrothermal Sediment.</title>
        <authorList>
            <person name="Zhou Z."/>
            <person name="Liu Y."/>
            <person name="Xu W."/>
            <person name="Pan J."/>
            <person name="Luo Z.H."/>
            <person name="Li M."/>
        </authorList>
    </citation>
    <scope>NUCLEOTIDE SEQUENCE [LARGE SCALE GENOMIC DNA]</scope>
    <source>
        <strain evidence="6">SpSt-210</strain>
    </source>
</reference>
<dbReference type="SMART" id="SM00345">
    <property type="entry name" value="HTH_GNTR"/>
    <property type="match status" value="1"/>
</dbReference>
<organism evidence="6">
    <name type="scientific">Thermorudis peleae</name>
    <dbReference type="NCBI Taxonomy" id="1382356"/>
    <lineage>
        <taxon>Bacteria</taxon>
        <taxon>Pseudomonadati</taxon>
        <taxon>Thermomicrobiota</taxon>
        <taxon>Thermomicrobia</taxon>
        <taxon>Thermomicrobia incertae sedis</taxon>
        <taxon>Thermorudis</taxon>
    </lineage>
</organism>
<feature type="domain" description="HTH gntR-type" evidence="5">
    <location>
        <begin position="87"/>
        <end position="155"/>
    </location>
</feature>
<dbReference type="SUPFAM" id="SSF46785">
    <property type="entry name" value="Winged helix' DNA-binding domain"/>
    <property type="match status" value="1"/>
</dbReference>
<dbReference type="Pfam" id="PF00392">
    <property type="entry name" value="GntR"/>
    <property type="match status" value="1"/>
</dbReference>
<dbReference type="InterPro" id="IPR028978">
    <property type="entry name" value="Chorismate_lyase_/UTRA_dom_sf"/>
</dbReference>
<dbReference type="InterPro" id="IPR000524">
    <property type="entry name" value="Tscrpt_reg_HTH_GntR"/>
</dbReference>
<evidence type="ECO:0000256" key="4">
    <source>
        <dbReference type="SAM" id="MobiDB-lite"/>
    </source>
</evidence>
<dbReference type="InterPro" id="IPR050679">
    <property type="entry name" value="Bact_HTH_transcr_reg"/>
</dbReference>
<protein>
    <submittedName>
        <fullName evidence="6">GntR family transcriptional regulator</fullName>
    </submittedName>
</protein>
<dbReference type="Gene3D" id="1.10.10.10">
    <property type="entry name" value="Winged helix-like DNA-binding domain superfamily/Winged helix DNA-binding domain"/>
    <property type="match status" value="1"/>
</dbReference>
<evidence type="ECO:0000313" key="6">
    <source>
        <dbReference type="EMBL" id="HEG91340.1"/>
    </source>
</evidence>
<feature type="region of interest" description="Disordered" evidence="4">
    <location>
        <begin position="1"/>
        <end position="50"/>
    </location>
</feature>
<keyword evidence="2" id="KW-0238">DNA-binding</keyword>
<sequence>MLVHPAGFEPTLPDGRGPEAQRTPSPAGQTGMRRPGGERPPGAEGIDSRSHARYSVHVNMISCRHGWLKRSREGVYPEMALLAESPVPLHYQLRELLREQIASGEWRPGDQIPTIRELCELYGVSRTTVVQALGALAQEGLLIRRQGKGIFVAQPKIEHGPVRLLSFTEEISRRGQTTSNRTLALAEAPATAEVAARLNLSPGDPVVVLERLRLVDGEPMGVQKAYLPTRLFPGLATVGEPIESLYRLLQDRYGVIPTRAIETYEPIRLDRPMATLLGVRPGAPGFSVERITRDQHGRLIEYVLSVLRGDRYRVVLELER</sequence>
<dbReference type="PANTHER" id="PTHR44846">
    <property type="entry name" value="MANNOSYL-D-GLYCERATE TRANSPORT/METABOLISM SYSTEM REPRESSOR MNGR-RELATED"/>
    <property type="match status" value="1"/>
</dbReference>
<dbReference type="CDD" id="cd07377">
    <property type="entry name" value="WHTH_GntR"/>
    <property type="match status" value="1"/>
</dbReference>
<dbReference type="InterPro" id="IPR036388">
    <property type="entry name" value="WH-like_DNA-bd_sf"/>
</dbReference>
<dbReference type="InterPro" id="IPR036390">
    <property type="entry name" value="WH_DNA-bd_sf"/>
</dbReference>
<dbReference type="Gene3D" id="3.40.1410.10">
    <property type="entry name" value="Chorismate lyase-like"/>
    <property type="match status" value="1"/>
</dbReference>
<dbReference type="PRINTS" id="PR00035">
    <property type="entry name" value="HTHGNTR"/>
</dbReference>
<dbReference type="PROSITE" id="PS50949">
    <property type="entry name" value="HTH_GNTR"/>
    <property type="match status" value="1"/>
</dbReference>